<dbReference type="InterPro" id="IPR027417">
    <property type="entry name" value="P-loop_NTPase"/>
</dbReference>
<evidence type="ECO:0000313" key="2">
    <source>
        <dbReference type="Proteomes" id="UP000033423"/>
    </source>
</evidence>
<sequence length="147" mass="17200">MRSFYSYGPVNSQEHFCVQRRELIERCIEQLVGNIDKGGRYFTIWAPRQTGKTWVMRQVRDDIQARYGDRFIVGAMSVQGTVFKDDDDVDSFLAKVPRLIWETFKIRIDPPNDWEAFNGLFDRDDSIFAKPVILFIDEFDGLPPKVI</sequence>
<dbReference type="EMBL" id="LACI01000741">
    <property type="protein sequence ID" value="KJU86087.1"/>
    <property type="molecule type" value="Genomic_DNA"/>
</dbReference>
<reference evidence="1 2" key="1">
    <citation type="submission" date="2015-02" db="EMBL/GenBank/DDBJ databases">
        <title>Single-cell genomics of uncultivated deep-branching MTB reveals a conserved set of magnetosome genes.</title>
        <authorList>
            <person name="Kolinko S."/>
            <person name="Richter M."/>
            <person name="Glockner F.O."/>
            <person name="Brachmann A."/>
            <person name="Schuler D."/>
        </authorList>
    </citation>
    <scope>NUCLEOTIDE SEQUENCE [LARGE SCALE GENOMIC DNA]</scope>
    <source>
        <strain evidence="1">TM-1</strain>
    </source>
</reference>
<dbReference type="SUPFAM" id="SSF52540">
    <property type="entry name" value="P-loop containing nucleoside triphosphate hydrolases"/>
    <property type="match status" value="1"/>
</dbReference>
<evidence type="ECO:0000313" key="1">
    <source>
        <dbReference type="EMBL" id="KJU86087.1"/>
    </source>
</evidence>
<name>A0A0F3GW51_9BACT</name>
<gene>
    <name evidence="1" type="ORF">MBAV_001719</name>
</gene>
<dbReference type="Proteomes" id="UP000033423">
    <property type="component" value="Unassembled WGS sequence"/>
</dbReference>
<dbReference type="AlphaFoldDB" id="A0A0F3GW51"/>
<comment type="caution">
    <text evidence="1">The sequence shown here is derived from an EMBL/GenBank/DDBJ whole genome shotgun (WGS) entry which is preliminary data.</text>
</comment>
<keyword evidence="2" id="KW-1185">Reference proteome</keyword>
<accession>A0A0F3GW51</accession>
<dbReference type="Gene3D" id="3.40.50.300">
    <property type="entry name" value="P-loop containing nucleotide triphosphate hydrolases"/>
    <property type="match status" value="1"/>
</dbReference>
<feature type="non-terminal residue" evidence="1">
    <location>
        <position position="147"/>
    </location>
</feature>
<organism evidence="1 2">
    <name type="scientific">Candidatus Magnetobacterium bavaricum</name>
    <dbReference type="NCBI Taxonomy" id="29290"/>
    <lineage>
        <taxon>Bacteria</taxon>
        <taxon>Pseudomonadati</taxon>
        <taxon>Nitrospirota</taxon>
        <taxon>Thermodesulfovibrionia</taxon>
        <taxon>Thermodesulfovibrionales</taxon>
        <taxon>Candidatus Magnetobacteriaceae</taxon>
        <taxon>Candidatus Magnetobacterium</taxon>
    </lineage>
</organism>
<protein>
    <submittedName>
        <fullName evidence="1">ATPase</fullName>
    </submittedName>
</protein>
<proteinExistence type="predicted"/>